<dbReference type="InterPro" id="IPR045375">
    <property type="entry name" value="Put_radical_SAM-like_N"/>
</dbReference>
<dbReference type="EMBL" id="QPJT01000002">
    <property type="protein sequence ID" value="RCX20066.1"/>
    <property type="molecule type" value="Genomic_DNA"/>
</dbReference>
<dbReference type="Proteomes" id="UP000253034">
    <property type="component" value="Unassembled WGS sequence"/>
</dbReference>
<dbReference type="RefSeq" id="WP_114296185.1">
    <property type="nucleotide sequence ID" value="NZ_QPJT01000002.1"/>
</dbReference>
<accession>A0A369BHM9</accession>
<organism evidence="2 3">
    <name type="scientific">Anaerobacterium chartisolvens</name>
    <dbReference type="NCBI Taxonomy" id="1297424"/>
    <lineage>
        <taxon>Bacteria</taxon>
        <taxon>Bacillati</taxon>
        <taxon>Bacillota</taxon>
        <taxon>Clostridia</taxon>
        <taxon>Eubacteriales</taxon>
        <taxon>Oscillospiraceae</taxon>
        <taxon>Anaerobacterium</taxon>
    </lineage>
</organism>
<evidence type="ECO:0000313" key="3">
    <source>
        <dbReference type="Proteomes" id="UP000253034"/>
    </source>
</evidence>
<dbReference type="SUPFAM" id="SSF50156">
    <property type="entry name" value="PDZ domain-like"/>
    <property type="match status" value="1"/>
</dbReference>
<dbReference type="Pfam" id="PF17820">
    <property type="entry name" value="PDZ_6"/>
    <property type="match status" value="1"/>
</dbReference>
<dbReference type="Gene3D" id="3.20.20.70">
    <property type="entry name" value="Aldolase class I"/>
    <property type="match status" value="1"/>
</dbReference>
<dbReference type="InterPro" id="IPR007549">
    <property type="entry name" value="DUF512"/>
</dbReference>
<dbReference type="Pfam" id="PF04459">
    <property type="entry name" value="DUF512"/>
    <property type="match status" value="1"/>
</dbReference>
<dbReference type="InterPro" id="IPR041489">
    <property type="entry name" value="PDZ_6"/>
</dbReference>
<reference evidence="2 3" key="1">
    <citation type="submission" date="2018-07" db="EMBL/GenBank/DDBJ databases">
        <title>Genomic Encyclopedia of Type Strains, Phase IV (KMG-IV): sequencing the most valuable type-strain genomes for metagenomic binning, comparative biology and taxonomic classification.</title>
        <authorList>
            <person name="Goeker M."/>
        </authorList>
    </citation>
    <scope>NUCLEOTIDE SEQUENCE [LARGE SCALE GENOMIC DNA]</scope>
    <source>
        <strain evidence="2 3">DSM 27016</strain>
    </source>
</reference>
<evidence type="ECO:0000313" key="2">
    <source>
        <dbReference type="EMBL" id="RCX20066.1"/>
    </source>
</evidence>
<protein>
    <submittedName>
        <fullName evidence="2">Putative radical SAM enzyme (TIGR03279 family)</fullName>
    </submittedName>
</protein>
<evidence type="ECO:0000259" key="1">
    <source>
        <dbReference type="PROSITE" id="PS50106"/>
    </source>
</evidence>
<comment type="caution">
    <text evidence="2">The sequence shown here is derived from an EMBL/GenBank/DDBJ whole genome shotgun (WGS) entry which is preliminary data.</text>
</comment>
<dbReference type="InterPro" id="IPR036034">
    <property type="entry name" value="PDZ_sf"/>
</dbReference>
<dbReference type="PROSITE" id="PS50106">
    <property type="entry name" value="PDZ"/>
    <property type="match status" value="1"/>
</dbReference>
<dbReference type="OrthoDB" id="9774724at2"/>
<dbReference type="Pfam" id="PF19238">
    <property type="entry name" value="Radical_SAM_2"/>
    <property type="match status" value="1"/>
</dbReference>
<dbReference type="AlphaFoldDB" id="A0A369BHM9"/>
<dbReference type="InterPro" id="IPR001478">
    <property type="entry name" value="PDZ"/>
</dbReference>
<proteinExistence type="predicted"/>
<gene>
    <name evidence="2" type="ORF">DFR58_102135</name>
</gene>
<dbReference type="InterPro" id="IPR058240">
    <property type="entry name" value="rSAM_sf"/>
</dbReference>
<name>A0A369BHM9_9FIRM</name>
<dbReference type="Gene3D" id="2.30.42.10">
    <property type="match status" value="1"/>
</dbReference>
<sequence>MKHQPAAVQCVLPLSIAEEAGIEQGDAILSINGEKIKDIFDYRFLIADQELVLEVLKKNGEIWSIEVEKDEYEDLGIDFEFSMIDREKSCTNKCIFCFIDQLPPGMRDTLYFKDDDSRLSFLTGNYVTLTNMSDDDIDRIIRYRMSPINVSVHCTNPELRRYMLKNRFAGNILDRIKKLTSHGIEINCQIVLCRGINDGEELDRTISELAVLYPGIKSISIVPVGISRYREGLEHLEPYGKEASAEVIGQMHKWQKRLHKKYRSRLAYLSDEFYIMAGVPLPRYEEYEDFPQIENGVGLAASLKHEFYEFLEAADLKCVSPRKVSIATGVSAFALIRELSDVLERRLGTVKVNVFAIKNEFFGENVTVTGLLTGGDIISQLKDKALGEELLISSSMLRAGERVLLDDCSVEAMERQLNVKIAVVENDGKDFIEKVVGKII</sequence>
<dbReference type="InterPro" id="IPR013785">
    <property type="entry name" value="Aldolase_TIM"/>
</dbReference>
<keyword evidence="3" id="KW-1185">Reference proteome</keyword>
<feature type="domain" description="PDZ" evidence="1">
    <location>
        <begin position="1"/>
        <end position="71"/>
    </location>
</feature>
<dbReference type="SUPFAM" id="SSF102114">
    <property type="entry name" value="Radical SAM enzymes"/>
    <property type="match status" value="1"/>
</dbReference>